<comment type="caution">
    <text evidence="1">The sequence shown here is derived from an EMBL/GenBank/DDBJ whole genome shotgun (WGS) entry which is preliminary data.</text>
</comment>
<evidence type="ECO:0000313" key="1">
    <source>
        <dbReference type="EMBL" id="EMJ5132578.1"/>
    </source>
</evidence>
<accession>A0AAI9D8Y0</accession>
<dbReference type="AlphaFoldDB" id="A0AAI9D8Y0"/>
<reference evidence="1" key="1">
    <citation type="submission" date="2024-02" db="EMBL/GenBank/DDBJ databases">
        <authorList>
            <consortium name="Clinical and Environmental Microbiology Branch: Whole genome sequencing antimicrobial resistance pathogens in the healthcare setting"/>
        </authorList>
    </citation>
    <scope>NUCLEOTIDE SEQUENCE</scope>
    <source>
        <strain evidence="1">2021GO-0154</strain>
    </source>
</reference>
<proteinExistence type="predicted"/>
<organism evidence="1">
    <name type="scientific">Providencia stuartii</name>
    <dbReference type="NCBI Taxonomy" id="588"/>
    <lineage>
        <taxon>Bacteria</taxon>
        <taxon>Pseudomonadati</taxon>
        <taxon>Pseudomonadota</taxon>
        <taxon>Gammaproteobacteria</taxon>
        <taxon>Enterobacterales</taxon>
        <taxon>Morganellaceae</taxon>
        <taxon>Providencia</taxon>
    </lineage>
</organism>
<dbReference type="EMBL" id="ABMABF030000001">
    <property type="protein sequence ID" value="EMJ5132578.1"/>
    <property type="molecule type" value="Genomic_DNA"/>
</dbReference>
<protein>
    <submittedName>
        <fullName evidence="1">Uncharacterized protein</fullName>
    </submittedName>
</protein>
<name>A0AAI9D8Y0_PROST</name>
<sequence>MLGSYLFVGTTTTVITATTVGIAVELSRRSPTTGEAIRSGEKESAIGLLLSESLISMSDLDVKNFRDGQLTMSTERMSSEVVDSAIARYGVPAKFNPIPVYTYLESVNGNEYPKPEPSETGTGLTSQIIAPYQLAVNSMISSDDNPDYHTYIYGASDSAVFQQLLTYPSFMQADYLRRYEDYQSAFFKEGFEGYHCTTPEETSTNRYTPVSLDPLTAPAITLSIARTANTLPVMVGTAITPLPVSSQAEYRIPAARYHCVYHHETLNYKGEVIKSELVPYSVLIGARARSVSVVPEARFVDNSTVHGEEEKQKRFGLLPPVSTMPDLLEIYGKRQLSAQALADLYNRAWERASTQAGYQGIPYTPARAATAQMINDIRDVRQLDLSLAGALVTPINSEGTADWDIPIYNVTTNTYVSMLVVQQSATIDIGDYPSIPLPIIDAELDLSPIINSFKWLFAINIISRKAECPIFRVDIDYLDFHDAFSSHCELLDDQASNIQLFTTLLWSMLGLFITFRRK</sequence>
<gene>
    <name evidence="1" type="ORF">RG298_000245</name>
</gene>